<dbReference type="Proteomes" id="UP000029500">
    <property type="component" value="Chromosome"/>
</dbReference>
<dbReference type="KEGG" id="pgm:PGRAT_19545"/>
<proteinExistence type="predicted"/>
<protein>
    <submittedName>
        <fullName evidence="1">Uncharacterized protein</fullName>
    </submittedName>
</protein>
<keyword evidence="2" id="KW-1185">Reference proteome</keyword>
<accession>A0A089MB37</accession>
<dbReference type="HOGENOM" id="CLU_116653_0_0_9"/>
<reference evidence="1 2" key="1">
    <citation type="submission" date="2014-08" db="EMBL/GenBank/DDBJ databases">
        <title>Comparative genomics of the Paenibacillus odorifer group.</title>
        <authorList>
            <person name="den Bakker H.C."/>
            <person name="Tsai Y.-C."/>
            <person name="Martin N."/>
            <person name="Korlach J."/>
            <person name="Wiedmann M."/>
        </authorList>
    </citation>
    <scope>NUCLEOTIDE SEQUENCE [LARGE SCALE GENOMIC DNA]</scope>
    <source>
        <strain evidence="1 2">DSM 15220</strain>
    </source>
</reference>
<dbReference type="eggNOG" id="ENOG5032ZTW">
    <property type="taxonomic scope" value="Bacteria"/>
</dbReference>
<dbReference type="RefSeq" id="WP_025707862.1">
    <property type="nucleotide sequence ID" value="NZ_CP009287.1"/>
</dbReference>
<organism evidence="1 2">
    <name type="scientific">Paenibacillus graminis</name>
    <dbReference type="NCBI Taxonomy" id="189425"/>
    <lineage>
        <taxon>Bacteria</taxon>
        <taxon>Bacillati</taxon>
        <taxon>Bacillota</taxon>
        <taxon>Bacilli</taxon>
        <taxon>Bacillales</taxon>
        <taxon>Paenibacillaceae</taxon>
        <taxon>Paenibacillus</taxon>
    </lineage>
</organism>
<gene>
    <name evidence="1" type="ORF">PGRAT_19545</name>
</gene>
<name>A0A089MB37_9BACL</name>
<dbReference type="OrthoDB" id="6398539at2"/>
<dbReference type="EMBL" id="CP009287">
    <property type="protein sequence ID" value="AIQ69575.1"/>
    <property type="molecule type" value="Genomic_DNA"/>
</dbReference>
<evidence type="ECO:0000313" key="2">
    <source>
        <dbReference type="Proteomes" id="UP000029500"/>
    </source>
</evidence>
<sequence>MDQITAQRYLYYFIKNKKDEHSILAFEQWVYDHDEMEVIFGEKEYFELISRDYKDKLAFHEIDKQIRRLIHFGLFEHERIILILDDLLTNEDAIEQLETLETLYDEYCDGYNFLRYIALTYITTSDEYKEILKKDHSKFQSYMDSIRKEAARLLGFLRSKEILIDDEHEYTDNRAEKDRIEWHSINVMLGAQ</sequence>
<evidence type="ECO:0000313" key="1">
    <source>
        <dbReference type="EMBL" id="AIQ69575.1"/>
    </source>
</evidence>
<dbReference type="AlphaFoldDB" id="A0A089MB37"/>